<dbReference type="InterPro" id="IPR035897">
    <property type="entry name" value="Toll_tir_struct_dom_sf"/>
</dbReference>
<evidence type="ECO:0000256" key="1">
    <source>
        <dbReference type="SAM" id="MobiDB-lite"/>
    </source>
</evidence>
<dbReference type="PANTHER" id="PTHR22662">
    <property type="entry name" value="TIRAP"/>
    <property type="match status" value="1"/>
</dbReference>
<sequence length="871" mass="98131">MGLVLKEKILLKTPQGMSEIQLLFGDITQLPIEEKVDYIFTSAFPGDYCEVPGTLIGALKRNLGLRVGVLAKDKEMDLRRNFNCWVSKNLPDEMPYRRLVCFERMSPFEKLSEQISGIFRAMMPVFNNADTTVITPLLAAGNQGHSEVMILKSIVKAACHWIRAGLPLRCLKVVLYMRNPHQISDGEIQMIKTFTDLKKKWETQKDVEVDKVEKKYDVCLSFSEKDEGLVKGICGGLQKVDVKIRVFSQHFTYDHEEVWQETIFQTMIHSKKIVAVLTPNYITDAECLEQFSLALCVNRLNKVEALSPFYVQTIDAFPSYMTLVQYTECRVRKEGEVAEQKIFLACSMLIKSLDKDDQKLMKAADKDDGAPAIVDKKKYDVFISYAHRTPVEANRVHQALLDIDPDLRIFFDKSELTTGNIWQETLYEAVDKARCVIALITESYLQSTVCQEEYNIALARFMSSDGICFIPVLTDANIKEIPAAFAQAPMVDVRDVGDRYNEMNHLFAERVLKWLKEAEMNQFMQPPKQARIAQVTETWRKRAFNQRFVCAKEDCAITFKQDSQAADKVVKDAKPSKTVVFSCAKDCFKYAAALSKFLSLEKRMDVKCEFLMPQETTLSVQPPKLQLLDSADMVVVFVSDEYLTSIQHRHELHIALCRQRMTKDRPVVYLIQANHIKPQPVYPHLLHHSINLGDKMWQTMSLRIPREQDPVLVKMPGGADTLTIYCYREEKQALTTAAMDIVAKLEDGPGPEGSGMPTNIVNLEHLIQHLVNKGVVTNVPVEKCLVSFASLKDQKKIAVTQSADAAVADEPPVTQSADAAVADEPPVTQSTDAAVADEPPVNQSTDTRTSASSAQPKLRSGRQGSSSCVLL</sequence>
<dbReference type="Pfam" id="PF13676">
    <property type="entry name" value="TIR_2"/>
    <property type="match status" value="2"/>
</dbReference>
<dbReference type="InterPro" id="IPR017279">
    <property type="entry name" value="Tol-interleuk_rcpt_adapt_Tirap"/>
</dbReference>
<evidence type="ECO:0000313" key="4">
    <source>
        <dbReference type="Proteomes" id="UP001519460"/>
    </source>
</evidence>
<evidence type="ECO:0000259" key="2">
    <source>
        <dbReference type="PROSITE" id="PS50104"/>
    </source>
</evidence>
<gene>
    <name evidence="3" type="ORF">BaRGS_00039828</name>
</gene>
<dbReference type="PROSITE" id="PS50104">
    <property type="entry name" value="TIR"/>
    <property type="match status" value="2"/>
</dbReference>
<feature type="domain" description="TIR" evidence="2">
    <location>
        <begin position="214"/>
        <end position="335"/>
    </location>
</feature>
<dbReference type="SUPFAM" id="SSF52200">
    <property type="entry name" value="Toll/Interleukin receptor TIR domain"/>
    <property type="match status" value="2"/>
</dbReference>
<dbReference type="AlphaFoldDB" id="A0ABD0J203"/>
<reference evidence="3 4" key="1">
    <citation type="journal article" date="2023" name="Sci. Data">
        <title>Genome assembly of the Korean intertidal mud-creeper Batillaria attramentaria.</title>
        <authorList>
            <person name="Patra A.K."/>
            <person name="Ho P.T."/>
            <person name="Jun S."/>
            <person name="Lee S.J."/>
            <person name="Kim Y."/>
            <person name="Won Y.J."/>
        </authorList>
    </citation>
    <scope>NUCLEOTIDE SEQUENCE [LARGE SCALE GENOMIC DNA]</scope>
    <source>
        <strain evidence="3">Wonlab-2016</strain>
    </source>
</reference>
<comment type="caution">
    <text evidence="3">The sequence shown here is derived from an EMBL/GenBank/DDBJ whole genome shotgun (WGS) entry which is preliminary data.</text>
</comment>
<organism evidence="3 4">
    <name type="scientific">Batillaria attramentaria</name>
    <dbReference type="NCBI Taxonomy" id="370345"/>
    <lineage>
        <taxon>Eukaryota</taxon>
        <taxon>Metazoa</taxon>
        <taxon>Spiralia</taxon>
        <taxon>Lophotrochozoa</taxon>
        <taxon>Mollusca</taxon>
        <taxon>Gastropoda</taxon>
        <taxon>Caenogastropoda</taxon>
        <taxon>Sorbeoconcha</taxon>
        <taxon>Cerithioidea</taxon>
        <taxon>Batillariidae</taxon>
        <taxon>Batillaria</taxon>
    </lineage>
</organism>
<feature type="domain" description="TIR" evidence="2">
    <location>
        <begin position="377"/>
        <end position="515"/>
    </location>
</feature>
<keyword evidence="4" id="KW-1185">Reference proteome</keyword>
<proteinExistence type="predicted"/>
<feature type="compositionally biased region" description="Polar residues" evidence="1">
    <location>
        <begin position="862"/>
        <end position="871"/>
    </location>
</feature>
<name>A0ABD0J203_9CAEN</name>
<feature type="compositionally biased region" description="Polar residues" evidence="1">
    <location>
        <begin position="841"/>
        <end position="855"/>
    </location>
</feature>
<dbReference type="Gene3D" id="3.40.50.10140">
    <property type="entry name" value="Toll/interleukin-1 receptor homology (TIR) domain"/>
    <property type="match status" value="2"/>
</dbReference>
<dbReference type="PANTHER" id="PTHR22662:SF0">
    <property type="entry name" value="TOLL_INTERLEUKIN-1 RECEPTOR DOMAIN-CONTAINING ADAPTER PROTEIN"/>
    <property type="match status" value="1"/>
</dbReference>
<dbReference type="SMART" id="SM00255">
    <property type="entry name" value="TIR"/>
    <property type="match status" value="2"/>
</dbReference>
<protein>
    <recommendedName>
        <fullName evidence="2">TIR domain-containing protein</fullName>
    </recommendedName>
</protein>
<feature type="region of interest" description="Disordered" evidence="1">
    <location>
        <begin position="803"/>
        <end position="871"/>
    </location>
</feature>
<dbReference type="InterPro" id="IPR000157">
    <property type="entry name" value="TIR_dom"/>
</dbReference>
<dbReference type="Proteomes" id="UP001519460">
    <property type="component" value="Unassembled WGS sequence"/>
</dbReference>
<accession>A0ABD0J203</accession>
<evidence type="ECO:0000313" key="3">
    <source>
        <dbReference type="EMBL" id="KAK7451356.1"/>
    </source>
</evidence>
<dbReference type="EMBL" id="JACVVK020000728">
    <property type="protein sequence ID" value="KAK7451356.1"/>
    <property type="molecule type" value="Genomic_DNA"/>
</dbReference>